<reference evidence="2 3" key="1">
    <citation type="submission" date="2019-01" db="EMBL/GenBank/DDBJ databases">
        <title>Sphingorhabdus lacus sp.nov., isolated from an oligotrophic freshwater lake.</title>
        <authorList>
            <person name="Park M."/>
        </authorList>
    </citation>
    <scope>NUCLEOTIDE SEQUENCE [LARGE SCALE GENOMIC DNA]</scope>
    <source>
        <strain evidence="2 3">IMCC26285</strain>
    </source>
</reference>
<feature type="domain" description="Flagella basal body P-ring formation protein FlgA SAF" evidence="1">
    <location>
        <begin position="82"/>
        <end position="137"/>
    </location>
</feature>
<evidence type="ECO:0000313" key="3">
    <source>
        <dbReference type="Proteomes" id="UP000471147"/>
    </source>
</evidence>
<comment type="caution">
    <text evidence="2">The sequence shown here is derived from an EMBL/GenBank/DDBJ whole genome shotgun (WGS) entry which is preliminary data.</text>
</comment>
<proteinExistence type="predicted"/>
<protein>
    <recommendedName>
        <fullName evidence="1">Flagella basal body P-ring formation protein FlgA SAF domain-containing protein</fullName>
    </recommendedName>
</protein>
<sequence length="153" mass="16410">MFSQEPFMFHLLLFVAASSSSFEDLNRLDDRILAVSPEAELVDKRLKLAACPESPIIAPPVGGSVIVRCPALGWRLRVATKNTSEKAELAEIVIRKGEMVECVTDGRGFAVSTTMIALEDAIVGQAVRVKSVTNSKTATTMTAVAKARGLASF</sequence>
<evidence type="ECO:0000313" key="2">
    <source>
        <dbReference type="EMBL" id="MVZ98781.1"/>
    </source>
</evidence>
<keyword evidence="3" id="KW-1185">Reference proteome</keyword>
<dbReference type="Pfam" id="PF13144">
    <property type="entry name" value="ChapFlgA"/>
    <property type="match status" value="1"/>
</dbReference>
<dbReference type="InterPro" id="IPR017585">
    <property type="entry name" value="SAF_FlgA"/>
</dbReference>
<dbReference type="EMBL" id="SDWJ01000002">
    <property type="protein sequence ID" value="MVZ98781.1"/>
    <property type="molecule type" value="Genomic_DNA"/>
</dbReference>
<evidence type="ECO:0000259" key="1">
    <source>
        <dbReference type="Pfam" id="PF13144"/>
    </source>
</evidence>
<gene>
    <name evidence="2" type="ORF">EUU23_13895</name>
</gene>
<dbReference type="Gene3D" id="2.30.30.760">
    <property type="match status" value="1"/>
</dbReference>
<dbReference type="AlphaFoldDB" id="A0A6I4M0J2"/>
<accession>A0A6I4M0J2</accession>
<dbReference type="Proteomes" id="UP000471147">
    <property type="component" value="Unassembled WGS sequence"/>
</dbReference>
<organism evidence="2 3">
    <name type="scientific">Sphingorhabdus profundilacus</name>
    <dbReference type="NCBI Taxonomy" id="2509718"/>
    <lineage>
        <taxon>Bacteria</taxon>
        <taxon>Pseudomonadati</taxon>
        <taxon>Pseudomonadota</taxon>
        <taxon>Alphaproteobacteria</taxon>
        <taxon>Sphingomonadales</taxon>
        <taxon>Sphingomonadaceae</taxon>
        <taxon>Sphingorhabdus</taxon>
    </lineage>
</organism>
<name>A0A6I4M0J2_9SPHN</name>